<dbReference type="EMBL" id="JADKPO010000006">
    <property type="protein sequence ID" value="MBF4767275.1"/>
    <property type="molecule type" value="Genomic_DNA"/>
</dbReference>
<feature type="domain" description="Methyltransferase" evidence="2">
    <location>
        <begin position="63"/>
        <end position="157"/>
    </location>
</feature>
<keyword evidence="1" id="KW-0808">Transferase</keyword>
<proteinExistence type="predicted"/>
<dbReference type="GO" id="GO:0032259">
    <property type="term" value="P:methylation"/>
    <property type="evidence" value="ECO:0007669"/>
    <property type="project" value="UniProtKB-KW"/>
</dbReference>
<evidence type="ECO:0000259" key="2">
    <source>
        <dbReference type="Pfam" id="PF13649"/>
    </source>
</evidence>
<dbReference type="AlphaFoldDB" id="A0A930VNW3"/>
<dbReference type="InterPro" id="IPR029063">
    <property type="entry name" value="SAM-dependent_MTases_sf"/>
</dbReference>
<dbReference type="GO" id="GO:0008168">
    <property type="term" value="F:methyltransferase activity"/>
    <property type="evidence" value="ECO:0007669"/>
    <property type="project" value="UniProtKB-KW"/>
</dbReference>
<accession>A0A930VNW3</accession>
<dbReference type="Pfam" id="PF13649">
    <property type="entry name" value="Methyltransf_25"/>
    <property type="match status" value="1"/>
</dbReference>
<sequence length="271" mass="31109">MADNDEFDPRAYWERRLDADWNQQGVGHASLGQNLNKWQYRLRHDRFAQVVSSVGIEPSTSRVLDVGSGTGEYIHAWRSLGADDVTGMDLTDAAVTRLRERFPETTVVRRDITEDVDDFPAGQFDVISCMDVLFHVTDDDRYVSALRNIGRLLRPGGFFVWSDLFLHGRESRGGHIVWRSLKRAEDAVRAADMDVVLREPLFWLLNEPRDTKIPGALTAWKGGMWLVSRNERVADSIGQRLWRLDARLTSHRRESPSTEIMVCRRREVEQG</sequence>
<protein>
    <submittedName>
        <fullName evidence="3">Class I SAM-dependent methyltransferase</fullName>
    </submittedName>
</protein>
<dbReference type="CDD" id="cd02440">
    <property type="entry name" value="AdoMet_MTases"/>
    <property type="match status" value="1"/>
</dbReference>
<organism evidence="3 4">
    <name type="scientific">Nocardioides agariphilus</name>
    <dbReference type="NCBI Taxonomy" id="433664"/>
    <lineage>
        <taxon>Bacteria</taxon>
        <taxon>Bacillati</taxon>
        <taxon>Actinomycetota</taxon>
        <taxon>Actinomycetes</taxon>
        <taxon>Propionibacteriales</taxon>
        <taxon>Nocardioidaceae</taxon>
        <taxon>Nocardioides</taxon>
    </lineage>
</organism>
<dbReference type="InterPro" id="IPR041698">
    <property type="entry name" value="Methyltransf_25"/>
</dbReference>
<keyword evidence="3" id="KW-0489">Methyltransferase</keyword>
<comment type="caution">
    <text evidence="3">The sequence shown here is derived from an EMBL/GenBank/DDBJ whole genome shotgun (WGS) entry which is preliminary data.</text>
</comment>
<keyword evidence="4" id="KW-1185">Reference proteome</keyword>
<evidence type="ECO:0000313" key="3">
    <source>
        <dbReference type="EMBL" id="MBF4767275.1"/>
    </source>
</evidence>
<gene>
    <name evidence="3" type="ORF">ISU10_05790</name>
</gene>
<dbReference type="PANTHER" id="PTHR43861">
    <property type="entry name" value="TRANS-ACONITATE 2-METHYLTRANSFERASE-RELATED"/>
    <property type="match status" value="1"/>
</dbReference>
<evidence type="ECO:0000313" key="4">
    <source>
        <dbReference type="Proteomes" id="UP000660668"/>
    </source>
</evidence>
<dbReference type="SUPFAM" id="SSF53335">
    <property type="entry name" value="S-adenosyl-L-methionine-dependent methyltransferases"/>
    <property type="match status" value="1"/>
</dbReference>
<dbReference type="Proteomes" id="UP000660668">
    <property type="component" value="Unassembled WGS sequence"/>
</dbReference>
<dbReference type="RefSeq" id="WP_194695432.1">
    <property type="nucleotide sequence ID" value="NZ_JADKPO010000006.1"/>
</dbReference>
<name>A0A930VNW3_9ACTN</name>
<reference evidence="3" key="1">
    <citation type="submission" date="2020-11" db="EMBL/GenBank/DDBJ databases">
        <title>Nocardioides cynanchi sp. nov., isolated from soil of rhizosphere of Cynanchum wilfordii.</title>
        <authorList>
            <person name="Lee J.-S."/>
            <person name="Suh M.K."/>
            <person name="Kim J.-S."/>
        </authorList>
    </citation>
    <scope>NUCLEOTIDE SEQUENCE</scope>
    <source>
        <strain evidence="3">KCTC 19276</strain>
    </source>
</reference>
<dbReference type="Gene3D" id="3.40.50.150">
    <property type="entry name" value="Vaccinia Virus protein VP39"/>
    <property type="match status" value="1"/>
</dbReference>
<evidence type="ECO:0000256" key="1">
    <source>
        <dbReference type="ARBA" id="ARBA00022679"/>
    </source>
</evidence>